<accession>A0A433RWP5</accession>
<dbReference type="NCBIfam" id="TIGR02937">
    <property type="entry name" value="sigma70-ECF"/>
    <property type="match status" value="1"/>
</dbReference>
<keyword evidence="3" id="KW-0731">Sigma factor</keyword>
<dbReference type="Gene3D" id="1.10.10.10">
    <property type="entry name" value="Winged helix-like DNA-binding domain superfamily/Winged helix DNA-binding domain"/>
    <property type="match status" value="1"/>
</dbReference>
<dbReference type="InterPro" id="IPR013324">
    <property type="entry name" value="RNA_pol_sigma_r3/r4-like"/>
</dbReference>
<dbReference type="InterPro" id="IPR013325">
    <property type="entry name" value="RNA_pol_sigma_r2"/>
</dbReference>
<organism evidence="7 8">
    <name type="scientific">Candidatus Kurthia intestinigallinarum</name>
    <dbReference type="NCBI Taxonomy" id="1562256"/>
    <lineage>
        <taxon>Bacteria</taxon>
        <taxon>Bacillati</taxon>
        <taxon>Bacillota</taxon>
        <taxon>Bacilli</taxon>
        <taxon>Bacillales</taxon>
        <taxon>Caryophanaceae</taxon>
        <taxon>Kurthia</taxon>
    </lineage>
</organism>
<evidence type="ECO:0000313" key="8">
    <source>
        <dbReference type="Proteomes" id="UP000288623"/>
    </source>
</evidence>
<dbReference type="EMBL" id="JTFC01000012">
    <property type="protein sequence ID" value="RUS57712.1"/>
    <property type="molecule type" value="Genomic_DNA"/>
</dbReference>
<dbReference type="GO" id="GO:0006352">
    <property type="term" value="P:DNA-templated transcription initiation"/>
    <property type="evidence" value="ECO:0007669"/>
    <property type="project" value="InterPro"/>
</dbReference>
<reference evidence="7 8" key="1">
    <citation type="submission" date="2014-11" db="EMBL/GenBank/DDBJ databases">
        <title>Genome sequence and analysis of novel Kurthia sp.</title>
        <authorList>
            <person name="Lawson J.N."/>
            <person name="Gonzalez J.E."/>
            <person name="Rinauldi L."/>
            <person name="Xuan Z."/>
            <person name="Firman A."/>
            <person name="Shaddox L."/>
            <person name="Trudeau A."/>
            <person name="Shah S."/>
            <person name="Reiman D."/>
        </authorList>
    </citation>
    <scope>NUCLEOTIDE SEQUENCE [LARGE SCALE GENOMIC DNA]</scope>
    <source>
        <strain evidence="7 8">3B1D</strain>
    </source>
</reference>
<evidence type="ECO:0000256" key="2">
    <source>
        <dbReference type="ARBA" id="ARBA00023015"/>
    </source>
</evidence>
<keyword evidence="4" id="KW-0804">Transcription</keyword>
<dbReference type="InterPro" id="IPR036388">
    <property type="entry name" value="WH-like_DNA-bd_sf"/>
</dbReference>
<dbReference type="Proteomes" id="UP000288623">
    <property type="component" value="Unassembled WGS sequence"/>
</dbReference>
<evidence type="ECO:0000256" key="3">
    <source>
        <dbReference type="ARBA" id="ARBA00023082"/>
    </source>
</evidence>
<dbReference type="InterPro" id="IPR014284">
    <property type="entry name" value="RNA_pol_sigma-70_dom"/>
</dbReference>
<proteinExistence type="inferred from homology"/>
<name>A0A433RWP5_9BACL</name>
<dbReference type="InterPro" id="IPR039425">
    <property type="entry name" value="RNA_pol_sigma-70-like"/>
</dbReference>
<protein>
    <submittedName>
        <fullName evidence="7">RNA polymerase</fullName>
    </submittedName>
</protein>
<comment type="caution">
    <text evidence="7">The sequence shown here is derived from an EMBL/GenBank/DDBJ whole genome shotgun (WGS) entry which is preliminary data.</text>
</comment>
<dbReference type="PANTHER" id="PTHR43133:SF60">
    <property type="entry name" value="RNA POLYMERASE SIGMA FACTOR SIGV"/>
    <property type="match status" value="1"/>
</dbReference>
<dbReference type="InterPro" id="IPR007627">
    <property type="entry name" value="RNA_pol_sigma70_r2"/>
</dbReference>
<dbReference type="SUPFAM" id="SSF88659">
    <property type="entry name" value="Sigma3 and sigma4 domains of RNA polymerase sigma factors"/>
    <property type="match status" value="1"/>
</dbReference>
<dbReference type="Pfam" id="PF04542">
    <property type="entry name" value="Sigma70_r2"/>
    <property type="match status" value="1"/>
</dbReference>
<dbReference type="GO" id="GO:0003677">
    <property type="term" value="F:DNA binding"/>
    <property type="evidence" value="ECO:0007669"/>
    <property type="project" value="InterPro"/>
</dbReference>
<dbReference type="AlphaFoldDB" id="A0A433RWP5"/>
<gene>
    <name evidence="7" type="ORF">QI30_03915</name>
</gene>
<evidence type="ECO:0000259" key="6">
    <source>
        <dbReference type="Pfam" id="PF08281"/>
    </source>
</evidence>
<evidence type="ECO:0000313" key="7">
    <source>
        <dbReference type="EMBL" id="RUS57712.1"/>
    </source>
</evidence>
<dbReference type="Pfam" id="PF08281">
    <property type="entry name" value="Sigma70_r4_2"/>
    <property type="match status" value="1"/>
</dbReference>
<dbReference type="OrthoDB" id="9794508at2"/>
<keyword evidence="8" id="KW-1185">Reference proteome</keyword>
<comment type="similarity">
    <text evidence="1">Belongs to the sigma-70 factor family. ECF subfamily.</text>
</comment>
<evidence type="ECO:0000256" key="4">
    <source>
        <dbReference type="ARBA" id="ARBA00023163"/>
    </source>
</evidence>
<dbReference type="InterPro" id="IPR013249">
    <property type="entry name" value="RNA_pol_sigma70_r4_t2"/>
</dbReference>
<dbReference type="SUPFAM" id="SSF88946">
    <property type="entry name" value="Sigma2 domain of RNA polymerase sigma factors"/>
    <property type="match status" value="1"/>
</dbReference>
<dbReference type="CDD" id="cd06171">
    <property type="entry name" value="Sigma70_r4"/>
    <property type="match status" value="1"/>
</dbReference>
<dbReference type="RefSeq" id="WP_126989651.1">
    <property type="nucleotide sequence ID" value="NZ_JTFC01000012.1"/>
</dbReference>
<evidence type="ECO:0000259" key="5">
    <source>
        <dbReference type="Pfam" id="PF04542"/>
    </source>
</evidence>
<keyword evidence="2" id="KW-0805">Transcription regulation</keyword>
<feature type="domain" description="RNA polymerase sigma factor 70 region 4 type 2" evidence="6">
    <location>
        <begin position="102"/>
        <end position="154"/>
    </location>
</feature>
<dbReference type="GO" id="GO:0016987">
    <property type="term" value="F:sigma factor activity"/>
    <property type="evidence" value="ECO:0007669"/>
    <property type="project" value="UniProtKB-KW"/>
</dbReference>
<feature type="domain" description="RNA polymerase sigma-70 region 2" evidence="5">
    <location>
        <begin position="10"/>
        <end position="73"/>
    </location>
</feature>
<sequence>MDNPHWQELLTTHTQKLLHISFLYVKDWHAAEDIVQDVFVKYFETYEQFRHESSVTTYLTRMTINRSKDYLKSFRYRTQQLTTYFTQSITTKDSLIINEEQNEIADAILALPLKYREPVILYFYEELTFHEIAVLLHLPESTVHYRFTQAKLKLREQIPEKEWGLLNHE</sequence>
<dbReference type="Gene3D" id="1.10.1740.10">
    <property type="match status" value="1"/>
</dbReference>
<dbReference type="PANTHER" id="PTHR43133">
    <property type="entry name" value="RNA POLYMERASE ECF-TYPE SIGMA FACTO"/>
    <property type="match status" value="1"/>
</dbReference>
<evidence type="ECO:0000256" key="1">
    <source>
        <dbReference type="ARBA" id="ARBA00010641"/>
    </source>
</evidence>